<dbReference type="CDD" id="cd01743">
    <property type="entry name" value="GATase1_Anthranilate_Synthase"/>
    <property type="match status" value="1"/>
</dbReference>
<feature type="domain" description="Glutamine amidotransferase" evidence="5">
    <location>
        <begin position="261"/>
        <end position="381"/>
    </location>
</feature>
<dbReference type="InterPro" id="IPR017926">
    <property type="entry name" value="GATASE"/>
</dbReference>
<reference evidence="6" key="1">
    <citation type="submission" date="2023-10" db="EMBL/GenBank/DDBJ databases">
        <authorList>
            <person name="Chen Y."/>
            <person name="Shah S."/>
            <person name="Dougan E. K."/>
            <person name="Thang M."/>
            <person name="Chan C."/>
        </authorList>
    </citation>
    <scope>NUCLEOTIDE SEQUENCE [LARGE SCALE GENOMIC DNA]</scope>
</reference>
<keyword evidence="4" id="KW-0315">Glutamine amidotransferase</keyword>
<dbReference type="Gene3D" id="3.40.50.880">
    <property type="match status" value="1"/>
</dbReference>
<name>A0ABN9QY80_9DINO</name>
<dbReference type="PANTHER" id="PTHR43418">
    <property type="entry name" value="MULTIFUNCTIONAL TRYPTOPHAN BIOSYNTHESIS PROTEIN-RELATED"/>
    <property type="match status" value="1"/>
</dbReference>
<evidence type="ECO:0000256" key="4">
    <source>
        <dbReference type="ARBA" id="ARBA00022962"/>
    </source>
</evidence>
<dbReference type="InterPro" id="IPR050472">
    <property type="entry name" value="Anth_synth/Amidotransfase"/>
</dbReference>
<accession>A0ABN9QY80</accession>
<evidence type="ECO:0000313" key="7">
    <source>
        <dbReference type="Proteomes" id="UP001189429"/>
    </source>
</evidence>
<dbReference type="EMBL" id="CAUYUJ010004880">
    <property type="protein sequence ID" value="CAK0811345.1"/>
    <property type="molecule type" value="Genomic_DNA"/>
</dbReference>
<evidence type="ECO:0000256" key="3">
    <source>
        <dbReference type="ARBA" id="ARBA00022822"/>
    </source>
</evidence>
<keyword evidence="3" id="KW-0057">Aromatic amino acid biosynthesis</keyword>
<dbReference type="SUPFAM" id="SSF52317">
    <property type="entry name" value="Class I glutamine amidotransferase-like"/>
    <property type="match status" value="1"/>
</dbReference>
<dbReference type="EC" id="4.1.3.27" evidence="2"/>
<sequence length="398" mass="42819">MAARLADRKVTVLSLCCGVETASAALSQLGAKNYCEGGKFFIGDKGDICSIDKSTIPDVEIIRSKPFKGTIAHVKDQAARPSKKLKIALIENVKGIENGSNTGTSPMDGIIKKLNAEVPGFKFWFWEITVQMIDARELLDPDLGSKEADLTEKQVGNLAAYRMLGRSRCKEGKGDRGKVWFYDLSRSSGKVRKLEGRFDGVCPCLTTRNGTLWVEAAQSPKYRRFLSFGERFAMQGLPSELADTFSLKGRYIADLFAGSRCISRAGEALGFRCRVFDKEALAAVRPTHVVLGPGPGRPDASALTAELASEALSGRLTAPLLGVCLGHQALGLARGWELAPSPLGAVHGVPEEIFHDGLQLFAGLPSPATMVRYNSLVLRPAPNAGAPEIAGRETPSSR</sequence>
<dbReference type="InterPro" id="IPR029063">
    <property type="entry name" value="SAM-dependent_MTases_sf"/>
</dbReference>
<comment type="caution">
    <text evidence="6">The sequence shown here is derived from an EMBL/GenBank/DDBJ whole genome shotgun (WGS) entry which is preliminary data.</text>
</comment>
<protein>
    <recommendedName>
        <fullName evidence="2">anthranilate synthase</fullName>
        <ecNumber evidence="2">4.1.3.27</ecNumber>
    </recommendedName>
</protein>
<evidence type="ECO:0000313" key="6">
    <source>
        <dbReference type="EMBL" id="CAK0811345.1"/>
    </source>
</evidence>
<dbReference type="InterPro" id="IPR006221">
    <property type="entry name" value="TrpG/PapA_dom"/>
</dbReference>
<dbReference type="PRINTS" id="PR00099">
    <property type="entry name" value="CPSGATASE"/>
</dbReference>
<gene>
    <name evidence="6" type="ORF">PCOR1329_LOCUS15978</name>
</gene>
<dbReference type="InterPro" id="IPR029062">
    <property type="entry name" value="Class_I_gatase-like"/>
</dbReference>
<keyword evidence="3" id="KW-0822">Tryptophan biosynthesis</keyword>
<dbReference type="PRINTS" id="PR00097">
    <property type="entry name" value="ANTSNTHASEII"/>
</dbReference>
<dbReference type="PROSITE" id="PS51273">
    <property type="entry name" value="GATASE_TYPE_1"/>
    <property type="match status" value="1"/>
</dbReference>
<proteinExistence type="predicted"/>
<dbReference type="PANTHER" id="PTHR43418:SF4">
    <property type="entry name" value="MULTIFUNCTIONAL TRYPTOPHAN BIOSYNTHESIS PROTEIN"/>
    <property type="match status" value="1"/>
</dbReference>
<evidence type="ECO:0000259" key="5">
    <source>
        <dbReference type="Pfam" id="PF00117"/>
    </source>
</evidence>
<dbReference type="Proteomes" id="UP001189429">
    <property type="component" value="Unassembled WGS sequence"/>
</dbReference>
<dbReference type="SUPFAM" id="SSF53335">
    <property type="entry name" value="S-adenosyl-L-methionine-dependent methyltransferases"/>
    <property type="match status" value="1"/>
</dbReference>
<dbReference type="PRINTS" id="PR00096">
    <property type="entry name" value="GATASE"/>
</dbReference>
<organism evidence="6 7">
    <name type="scientific">Prorocentrum cordatum</name>
    <dbReference type="NCBI Taxonomy" id="2364126"/>
    <lineage>
        <taxon>Eukaryota</taxon>
        <taxon>Sar</taxon>
        <taxon>Alveolata</taxon>
        <taxon>Dinophyceae</taxon>
        <taxon>Prorocentrales</taxon>
        <taxon>Prorocentraceae</taxon>
        <taxon>Prorocentrum</taxon>
    </lineage>
</organism>
<evidence type="ECO:0000256" key="2">
    <source>
        <dbReference type="ARBA" id="ARBA00012266"/>
    </source>
</evidence>
<keyword evidence="3" id="KW-0028">Amino-acid biosynthesis</keyword>
<comment type="pathway">
    <text evidence="1">Amino-acid biosynthesis; L-tryptophan biosynthesis; L-tryptophan from chorismate: step 1/5.</text>
</comment>
<dbReference type="Pfam" id="PF00117">
    <property type="entry name" value="GATase"/>
    <property type="match status" value="1"/>
</dbReference>
<evidence type="ECO:0000256" key="1">
    <source>
        <dbReference type="ARBA" id="ARBA00004873"/>
    </source>
</evidence>
<keyword evidence="7" id="KW-1185">Reference proteome</keyword>